<name>A0ACC1YZ44_MELAZ</name>
<proteinExistence type="predicted"/>
<protein>
    <submittedName>
        <fullName evidence="1">Ankyrin repeat</fullName>
    </submittedName>
</protein>
<gene>
    <name evidence="1" type="ORF">OWV82_001272</name>
</gene>
<organism evidence="1 2">
    <name type="scientific">Melia azedarach</name>
    <name type="common">Chinaberry tree</name>
    <dbReference type="NCBI Taxonomy" id="155640"/>
    <lineage>
        <taxon>Eukaryota</taxon>
        <taxon>Viridiplantae</taxon>
        <taxon>Streptophyta</taxon>
        <taxon>Embryophyta</taxon>
        <taxon>Tracheophyta</taxon>
        <taxon>Spermatophyta</taxon>
        <taxon>Magnoliopsida</taxon>
        <taxon>eudicotyledons</taxon>
        <taxon>Gunneridae</taxon>
        <taxon>Pentapetalae</taxon>
        <taxon>rosids</taxon>
        <taxon>malvids</taxon>
        <taxon>Sapindales</taxon>
        <taxon>Meliaceae</taxon>
        <taxon>Melia</taxon>
    </lineage>
</organism>
<keyword evidence="2" id="KW-1185">Reference proteome</keyword>
<evidence type="ECO:0000313" key="2">
    <source>
        <dbReference type="Proteomes" id="UP001164539"/>
    </source>
</evidence>
<dbReference type="Proteomes" id="UP001164539">
    <property type="component" value="Chromosome 1"/>
</dbReference>
<evidence type="ECO:0000313" key="1">
    <source>
        <dbReference type="EMBL" id="KAJ4728318.1"/>
    </source>
</evidence>
<sequence length="449" mass="50279">MNAYIREGLDKQLISLQLNPATYNLDTAIDQFPHPFIPAELPLETTLTPGATLLHLDKDTFESCNCIQRRFSCYPGLATAKDNCGRIILDALVLRARDFQSGSSLRSWQNCIYHIVPVEFKYTASCSSIYGDLPHFPITSTTCQVQWPKGLLWNCIELLAPGIEQVCNAKLIHKITIELVRRVVVAFSSLYESQIYAFFSESDIITTAASAGIVEIVKICLQTVPDIIWLSTNQQTLLKVSVQHRQEKILKLMHNVVVYNMFASATSIDEFGNSILHLAAQLPPPANLRVVAGAALQMQREVQWFKMIAPEVENLVHPFLKEMPNKEGKTAQVIFTEQHKDLLEKAEQWIKDTLNSYALGLIFSSTSLLVFFSIQTARYAEEDCLESLPKRLITGLASLFLSITNMMIAFSATFSIVLRERSKCVATAVPFLASLPATIYAILQLPLFV</sequence>
<dbReference type="EMBL" id="CM051394">
    <property type="protein sequence ID" value="KAJ4728318.1"/>
    <property type="molecule type" value="Genomic_DNA"/>
</dbReference>
<reference evidence="1 2" key="1">
    <citation type="journal article" date="2023" name="Science">
        <title>Complex scaffold remodeling in plant triterpene biosynthesis.</title>
        <authorList>
            <person name="De La Pena R."/>
            <person name="Hodgson H."/>
            <person name="Liu J.C."/>
            <person name="Stephenson M.J."/>
            <person name="Martin A.C."/>
            <person name="Owen C."/>
            <person name="Harkess A."/>
            <person name="Leebens-Mack J."/>
            <person name="Jimenez L.E."/>
            <person name="Osbourn A."/>
            <person name="Sattely E.S."/>
        </authorList>
    </citation>
    <scope>NUCLEOTIDE SEQUENCE [LARGE SCALE GENOMIC DNA]</scope>
    <source>
        <strain evidence="2">cv. JPN11</strain>
        <tissue evidence="1">Leaf</tissue>
    </source>
</reference>
<comment type="caution">
    <text evidence="1">The sequence shown here is derived from an EMBL/GenBank/DDBJ whole genome shotgun (WGS) entry which is preliminary data.</text>
</comment>
<accession>A0ACC1YZ44</accession>